<dbReference type="EMBL" id="JAJSOF020000042">
    <property type="protein sequence ID" value="KAJ4425686.1"/>
    <property type="molecule type" value="Genomic_DNA"/>
</dbReference>
<evidence type="ECO:0000313" key="3">
    <source>
        <dbReference type="Proteomes" id="UP001148838"/>
    </source>
</evidence>
<proteinExistence type="predicted"/>
<keyword evidence="3" id="KW-1185">Reference proteome</keyword>
<dbReference type="Pfam" id="PF00078">
    <property type="entry name" value="RVT_1"/>
    <property type="match status" value="1"/>
</dbReference>
<feature type="domain" description="Reverse transcriptase" evidence="1">
    <location>
        <begin position="1"/>
        <end position="95"/>
    </location>
</feature>
<comment type="caution">
    <text evidence="2">The sequence shown here is derived from an EMBL/GenBank/DDBJ whole genome shotgun (WGS) entry which is preliminary data.</text>
</comment>
<gene>
    <name evidence="2" type="ORF">ANN_27882</name>
</gene>
<name>A0ABQ8RVI5_PERAM</name>
<evidence type="ECO:0000259" key="1">
    <source>
        <dbReference type="PROSITE" id="PS50878"/>
    </source>
</evidence>
<organism evidence="2 3">
    <name type="scientific">Periplaneta americana</name>
    <name type="common">American cockroach</name>
    <name type="synonym">Blatta americana</name>
    <dbReference type="NCBI Taxonomy" id="6978"/>
    <lineage>
        <taxon>Eukaryota</taxon>
        <taxon>Metazoa</taxon>
        <taxon>Ecdysozoa</taxon>
        <taxon>Arthropoda</taxon>
        <taxon>Hexapoda</taxon>
        <taxon>Insecta</taxon>
        <taxon>Pterygota</taxon>
        <taxon>Neoptera</taxon>
        <taxon>Polyneoptera</taxon>
        <taxon>Dictyoptera</taxon>
        <taxon>Blattodea</taxon>
        <taxon>Blattoidea</taxon>
        <taxon>Blattidae</taxon>
        <taxon>Blattinae</taxon>
        <taxon>Periplaneta</taxon>
    </lineage>
</organism>
<protein>
    <recommendedName>
        <fullName evidence="1">Reverse transcriptase domain-containing protein</fullName>
    </recommendedName>
</protein>
<reference evidence="2 3" key="1">
    <citation type="journal article" date="2022" name="Allergy">
        <title>Genome assembly and annotation of Periplaneta americana reveal a comprehensive cockroach allergen profile.</title>
        <authorList>
            <person name="Wang L."/>
            <person name="Xiong Q."/>
            <person name="Saelim N."/>
            <person name="Wang L."/>
            <person name="Nong W."/>
            <person name="Wan A.T."/>
            <person name="Shi M."/>
            <person name="Liu X."/>
            <person name="Cao Q."/>
            <person name="Hui J.H.L."/>
            <person name="Sookrung N."/>
            <person name="Leung T.F."/>
            <person name="Tungtrongchitr A."/>
            <person name="Tsui S.K.W."/>
        </authorList>
    </citation>
    <scope>NUCLEOTIDE SEQUENCE [LARGE SCALE GENOMIC DNA]</scope>
    <source>
        <strain evidence="2">PWHHKU_190912</strain>
    </source>
</reference>
<accession>A0ABQ8RVI5</accession>
<evidence type="ECO:0000313" key="2">
    <source>
        <dbReference type="EMBL" id="KAJ4425686.1"/>
    </source>
</evidence>
<dbReference type="Proteomes" id="UP001148838">
    <property type="component" value="Unassembled WGS sequence"/>
</dbReference>
<sequence>MSPTLFNISTADVNIITQGLDVTIILYADNMVLGSSKTVDRLEDWATDIDFKINKNKTVMMILRNAGRMAAEDKITLQGEKLQRVNYFRYLGITLQTTGLSFKIHIRESTTGA</sequence>
<dbReference type="InterPro" id="IPR000477">
    <property type="entry name" value="RT_dom"/>
</dbReference>
<dbReference type="PROSITE" id="PS50878">
    <property type="entry name" value="RT_POL"/>
    <property type="match status" value="1"/>
</dbReference>